<feature type="transmembrane region" description="Helical" evidence="5">
    <location>
        <begin position="20"/>
        <end position="44"/>
    </location>
</feature>
<keyword evidence="2 5" id="KW-0812">Transmembrane</keyword>
<dbReference type="OrthoDB" id="581879at2"/>
<proteinExistence type="predicted"/>
<evidence type="ECO:0000256" key="2">
    <source>
        <dbReference type="ARBA" id="ARBA00022692"/>
    </source>
</evidence>
<feature type="transmembrane region" description="Helical" evidence="5">
    <location>
        <begin position="329"/>
        <end position="346"/>
    </location>
</feature>
<accession>A0A2K4FCA7</accession>
<dbReference type="EMBL" id="PPPX01000011">
    <property type="protein sequence ID" value="POA08979.1"/>
    <property type="molecule type" value="Genomic_DNA"/>
</dbReference>
<feature type="transmembrane region" description="Helical" evidence="5">
    <location>
        <begin position="56"/>
        <end position="77"/>
    </location>
</feature>
<evidence type="ECO:0000256" key="1">
    <source>
        <dbReference type="ARBA" id="ARBA00004141"/>
    </source>
</evidence>
<comment type="caution">
    <text evidence="7">The sequence shown here is derived from an EMBL/GenBank/DDBJ whole genome shotgun (WGS) entry which is preliminary data.</text>
</comment>
<keyword evidence="8" id="KW-1185">Reference proteome</keyword>
<dbReference type="Proteomes" id="UP000242712">
    <property type="component" value="Unassembled WGS sequence"/>
</dbReference>
<keyword evidence="3 5" id="KW-1133">Transmembrane helix</keyword>
<dbReference type="Pfam" id="PF13515">
    <property type="entry name" value="FUSC_2"/>
    <property type="match status" value="1"/>
</dbReference>
<dbReference type="InterPro" id="IPR049453">
    <property type="entry name" value="Memb_transporter_dom"/>
</dbReference>
<protein>
    <recommendedName>
        <fullName evidence="6">Integral membrane bound transporter domain-containing protein</fullName>
    </recommendedName>
</protein>
<evidence type="ECO:0000259" key="6">
    <source>
        <dbReference type="Pfam" id="PF13515"/>
    </source>
</evidence>
<comment type="subcellular location">
    <subcellularLocation>
        <location evidence="1">Membrane</location>
        <topology evidence="1">Multi-pass membrane protein</topology>
    </subcellularLocation>
</comment>
<feature type="transmembrane region" description="Helical" evidence="5">
    <location>
        <begin position="83"/>
        <end position="100"/>
    </location>
</feature>
<dbReference type="RefSeq" id="WP_103371928.1">
    <property type="nucleotide sequence ID" value="NZ_VDUM01000002.1"/>
</dbReference>
<organism evidence="7 8">
    <name type="scientific">Staphylococcus argensis</name>
    <dbReference type="NCBI Taxonomy" id="1607738"/>
    <lineage>
        <taxon>Bacteria</taxon>
        <taxon>Bacillati</taxon>
        <taxon>Bacillota</taxon>
        <taxon>Bacilli</taxon>
        <taxon>Bacillales</taxon>
        <taxon>Staphylococcaceae</taxon>
        <taxon>Staphylococcus</taxon>
    </lineage>
</organism>
<evidence type="ECO:0000256" key="5">
    <source>
        <dbReference type="SAM" id="Phobius"/>
    </source>
</evidence>
<evidence type="ECO:0000256" key="4">
    <source>
        <dbReference type="ARBA" id="ARBA00023136"/>
    </source>
</evidence>
<name>A0A2K4FCA7_9STAP</name>
<feature type="transmembrane region" description="Helical" evidence="5">
    <location>
        <begin position="451"/>
        <end position="469"/>
    </location>
</feature>
<keyword evidence="4 5" id="KW-0472">Membrane</keyword>
<feature type="transmembrane region" description="Helical" evidence="5">
    <location>
        <begin position="383"/>
        <end position="412"/>
    </location>
</feature>
<sequence length="629" mass="70730">MNFNKMKVDSAKGMRQTILMLIPLIIGYLTHHMSIGLLVSIGTLTHTYAIGGTARARVRIIFLATIGLSIAMMLGTLTIKQPILFGILLLIVTVIPYFVLSSMHIVGPSATFFIVAFSLSINLPVAPQEFLLRGACVFIGGMLALVVIVIANLLSRESAEAKAVKNDYNMLKQLAYNFDDRQAFRNASNTAVQTFSNADKYLLTSSGARSRETAQFQRLLLLHTAALGVYSELLELSERNLRPLPNQVKEMLDYVIKRVFSDNTSAKRWNQQINVPEEYNNLVGHIFKIDEILDLSEERVKHEVNVRIPIYGRRVIQHLTLDSYFFRNALRYAIIIGIAIFVALMFNFEKAYWIPLTAHTVLIGANTMHSFERAGSRTIGTILGVLVLSLILMFHPHTMIAIILLAVCAGMTEAFVGANYSFACIFITIQVILLNGIAANYLTIAIALPRIIDVLVGVAIAVIGLLILGRKTASTMLPKVIADVFRSEAVMFHYLFSKNERASFEEDKYRMLRLTLKLDNMSQLYTGAHGEVFSDKHRIQEYYPTIYGLEELSFMLNRALNNDGRDRIDEHVMGDYLVMFENLAKHFENGGRITQIVLPELPQYKYITSALTQIQQNCLSVHRAKVDYD</sequence>
<dbReference type="GO" id="GO:0016020">
    <property type="term" value="C:membrane"/>
    <property type="evidence" value="ECO:0007669"/>
    <property type="project" value="UniProtKB-SubCell"/>
</dbReference>
<gene>
    <name evidence="7" type="ORF">CD039_08310</name>
</gene>
<evidence type="ECO:0000313" key="7">
    <source>
        <dbReference type="EMBL" id="POA08979.1"/>
    </source>
</evidence>
<evidence type="ECO:0000313" key="8">
    <source>
        <dbReference type="Proteomes" id="UP000242712"/>
    </source>
</evidence>
<evidence type="ECO:0000256" key="3">
    <source>
        <dbReference type="ARBA" id="ARBA00022989"/>
    </source>
</evidence>
<feature type="domain" description="Integral membrane bound transporter" evidence="6">
    <location>
        <begin position="338"/>
        <end position="463"/>
    </location>
</feature>
<dbReference type="AlphaFoldDB" id="A0A2K4FCA7"/>
<feature type="transmembrane region" description="Helical" evidence="5">
    <location>
        <begin position="418"/>
        <end position="439"/>
    </location>
</feature>
<reference evidence="7 8" key="1">
    <citation type="submission" date="2017-08" db="EMBL/GenBank/DDBJ databases">
        <title>Draft genome sequences of 64 type strains of genus Staph aureus.</title>
        <authorList>
            <person name="Cole K."/>
            <person name="Golubchik T."/>
            <person name="Russell J."/>
            <person name="Foster D."/>
            <person name="Llewelyn M."/>
            <person name="Wilson D."/>
            <person name="Crook D."/>
            <person name="Paul J."/>
        </authorList>
    </citation>
    <scope>NUCLEOTIDE SEQUENCE [LARGE SCALE GENOMIC DNA]</scope>
    <source>
        <strain evidence="7 8">DSM 29875</strain>
    </source>
</reference>
<feature type="transmembrane region" description="Helical" evidence="5">
    <location>
        <begin position="131"/>
        <end position="154"/>
    </location>
</feature>